<sequence length="46" mass="4671">MSGERTVAAEIGCLSCLGLIVLLGAVLGVAWGLMIGLAHWIGGLFT</sequence>
<protein>
    <submittedName>
        <fullName evidence="2">Uncharacterized protein</fullName>
    </submittedName>
</protein>
<evidence type="ECO:0000313" key="2">
    <source>
        <dbReference type="EMBL" id="MBB4856977.1"/>
    </source>
</evidence>
<evidence type="ECO:0000256" key="1">
    <source>
        <dbReference type="SAM" id="Phobius"/>
    </source>
</evidence>
<keyword evidence="1" id="KW-1133">Transmembrane helix</keyword>
<keyword evidence="1" id="KW-0472">Membrane</keyword>
<dbReference type="EMBL" id="JACHLR010000001">
    <property type="protein sequence ID" value="MBB4856977.1"/>
    <property type="molecule type" value="Genomic_DNA"/>
</dbReference>
<gene>
    <name evidence="2" type="ORF">HNO88_000274</name>
</gene>
<dbReference type="RefSeq" id="WP_184242005.1">
    <property type="nucleotide sequence ID" value="NZ_JACHLR010000001.1"/>
</dbReference>
<accession>A0A7W7K674</accession>
<name>A0A7W7K674_9SPHN</name>
<organism evidence="2 3">
    <name type="scientific">Novosphingobium chloroacetimidivorans</name>
    <dbReference type="NCBI Taxonomy" id="1428314"/>
    <lineage>
        <taxon>Bacteria</taxon>
        <taxon>Pseudomonadati</taxon>
        <taxon>Pseudomonadota</taxon>
        <taxon>Alphaproteobacteria</taxon>
        <taxon>Sphingomonadales</taxon>
        <taxon>Sphingomonadaceae</taxon>
        <taxon>Novosphingobium</taxon>
    </lineage>
</organism>
<comment type="caution">
    <text evidence="2">The sequence shown here is derived from an EMBL/GenBank/DDBJ whole genome shotgun (WGS) entry which is preliminary data.</text>
</comment>
<proteinExistence type="predicted"/>
<keyword evidence="1" id="KW-0812">Transmembrane</keyword>
<dbReference type="AlphaFoldDB" id="A0A7W7K674"/>
<keyword evidence="3" id="KW-1185">Reference proteome</keyword>
<evidence type="ECO:0000313" key="3">
    <source>
        <dbReference type="Proteomes" id="UP000555448"/>
    </source>
</evidence>
<dbReference type="Proteomes" id="UP000555448">
    <property type="component" value="Unassembled WGS sequence"/>
</dbReference>
<reference evidence="2 3" key="1">
    <citation type="submission" date="2020-08" db="EMBL/GenBank/DDBJ databases">
        <title>Functional genomics of gut bacteria from endangered species of beetles.</title>
        <authorList>
            <person name="Carlos-Shanley C."/>
        </authorList>
    </citation>
    <scope>NUCLEOTIDE SEQUENCE [LARGE SCALE GENOMIC DNA]</scope>
    <source>
        <strain evidence="2 3">S00245</strain>
    </source>
</reference>
<feature type="transmembrane region" description="Helical" evidence="1">
    <location>
        <begin position="12"/>
        <end position="41"/>
    </location>
</feature>